<dbReference type="InterPro" id="IPR019819">
    <property type="entry name" value="Carboxylesterase_B_CS"/>
</dbReference>
<reference evidence="3 4" key="1">
    <citation type="journal article" date="2013" name="MBio">
        <title>Genome sequencing of the plant pathogen Taphrina deformans, the causal agent of peach leaf curl.</title>
        <authorList>
            <person name="Cisse O.H."/>
            <person name="Almeida J.M.G.C.F."/>
            <person name="Fonseca A."/>
            <person name="Kumar A.A."/>
            <person name="Salojaervi J."/>
            <person name="Overmyer K."/>
            <person name="Hauser P.M."/>
            <person name="Pagni M."/>
        </authorList>
    </citation>
    <scope>NUCLEOTIDE SEQUENCE [LARGE SCALE GENOMIC DNA]</scope>
    <source>
        <strain evidence="4">PYCC 5710 / ATCC 11124 / CBS 356.35 / IMI 108563 / JCM 9778 / NBRC 8474</strain>
    </source>
</reference>
<dbReference type="Gene3D" id="3.40.50.1820">
    <property type="entry name" value="alpha/beta hydrolase"/>
    <property type="match status" value="1"/>
</dbReference>
<organism evidence="3 4">
    <name type="scientific">Taphrina deformans (strain PYCC 5710 / ATCC 11124 / CBS 356.35 / IMI 108563 / JCM 9778 / NBRC 8474)</name>
    <name type="common">Peach leaf curl fungus</name>
    <name type="synonym">Lalaria deformans</name>
    <dbReference type="NCBI Taxonomy" id="1097556"/>
    <lineage>
        <taxon>Eukaryota</taxon>
        <taxon>Fungi</taxon>
        <taxon>Dikarya</taxon>
        <taxon>Ascomycota</taxon>
        <taxon>Taphrinomycotina</taxon>
        <taxon>Taphrinomycetes</taxon>
        <taxon>Taphrinales</taxon>
        <taxon>Taphrinaceae</taxon>
        <taxon>Taphrina</taxon>
    </lineage>
</organism>
<keyword evidence="4" id="KW-1185">Reference proteome</keyword>
<proteinExistence type="predicted"/>
<dbReference type="STRING" id="1097556.R4XPL0"/>
<dbReference type="ESTHER" id="tapde-r4xpl0">
    <property type="family name" value="Fungal_carboxylesterase_lipase"/>
</dbReference>
<keyword evidence="1" id="KW-0732">Signal</keyword>
<sequence>MLLFSSSHLVLLSVVFVSSTYSQYVQSNTSSTLKGRTVDLGYSQYQGYIDSQTEKEFFLGIRFAEQPVRFQAPIRPKVNRTAVLQGNVYGAQCHQFSTSSNGSVGVSASSSGLVPTSEDCLFLNVWRPANSTNTNLPVIVQIHGGAYASGNGRNDPTFWQDITGTEFIFVSIQYRLGSFGFLASADVHEHGALNAGLLDQRLALQWVQEHIGSFNGDPYNVTIFGESAGGGSVMNHLLAYGGTLGSTLFRSAIAASPYLPKQYDYASAFTSNLYYSVLKNAGCSDDSSLARGAAFDCLTSLDADKFLTASQSVVNNTLFGTLGFAPVTDGVFLQGSPTRQLLERKVNGERAMVGYNTHDGLLFVPQNLQTRQDFLNYLSDLLPLFSNVSMAQVLKYYPEPAFSSGLYATQVERAATIYGDLTFLCPGQWIADAFSTSYRYQYAVGSAIHAIDLPHYLPQPPVLVYPSIDNNLSRVIDTAFTSFVMGGTPKLVNSTLDFPLWNGADYGRQLTFNTTNGVSFTLPIQGLNVSLSFGGDVALSVQSGGLTLNGNSRCDFWRSNSVLVPT</sequence>
<evidence type="ECO:0000256" key="1">
    <source>
        <dbReference type="SAM" id="SignalP"/>
    </source>
</evidence>
<dbReference type="AlphaFoldDB" id="R4XPL0"/>
<dbReference type="InterPro" id="IPR002018">
    <property type="entry name" value="CarbesteraseB"/>
</dbReference>
<protein>
    <recommendedName>
        <fullName evidence="2">Carboxylesterase type B domain-containing protein</fullName>
    </recommendedName>
</protein>
<comment type="caution">
    <text evidence="3">The sequence shown here is derived from an EMBL/GenBank/DDBJ whole genome shotgun (WGS) entry which is preliminary data.</text>
</comment>
<dbReference type="InterPro" id="IPR029058">
    <property type="entry name" value="AB_hydrolase_fold"/>
</dbReference>
<dbReference type="Pfam" id="PF00135">
    <property type="entry name" value="COesterase"/>
    <property type="match status" value="1"/>
</dbReference>
<evidence type="ECO:0000313" key="4">
    <source>
        <dbReference type="Proteomes" id="UP000013776"/>
    </source>
</evidence>
<dbReference type="EMBL" id="CAHR02000009">
    <property type="protein sequence ID" value="CCG85146.1"/>
    <property type="molecule type" value="Genomic_DNA"/>
</dbReference>
<dbReference type="VEuPathDB" id="FungiDB:TAPDE_000306"/>
<feature type="signal peptide" evidence="1">
    <location>
        <begin position="1"/>
        <end position="22"/>
    </location>
</feature>
<name>R4XPL0_TAPDE</name>
<evidence type="ECO:0000259" key="2">
    <source>
        <dbReference type="Pfam" id="PF00135"/>
    </source>
</evidence>
<dbReference type="PROSITE" id="PS00941">
    <property type="entry name" value="CARBOXYLESTERASE_B_2"/>
    <property type="match status" value="1"/>
</dbReference>
<dbReference type="SUPFAM" id="SSF53474">
    <property type="entry name" value="alpha/beta-Hydrolases"/>
    <property type="match status" value="1"/>
</dbReference>
<dbReference type="InterPro" id="IPR050309">
    <property type="entry name" value="Type-B_Carboxylest/Lipase"/>
</dbReference>
<feature type="domain" description="Carboxylesterase type B" evidence="2">
    <location>
        <begin position="52"/>
        <end position="496"/>
    </location>
</feature>
<dbReference type="eggNOG" id="KOG4389">
    <property type="taxonomic scope" value="Eukaryota"/>
</dbReference>
<dbReference type="PANTHER" id="PTHR11559">
    <property type="entry name" value="CARBOXYLESTERASE"/>
    <property type="match status" value="1"/>
</dbReference>
<dbReference type="OrthoDB" id="408631at2759"/>
<gene>
    <name evidence="3" type="ORF">TAPDE_000306</name>
</gene>
<feature type="chain" id="PRO_5004382361" description="Carboxylesterase type B domain-containing protein" evidence="1">
    <location>
        <begin position="23"/>
        <end position="566"/>
    </location>
</feature>
<dbReference type="Proteomes" id="UP000013776">
    <property type="component" value="Unassembled WGS sequence"/>
</dbReference>
<evidence type="ECO:0000313" key="3">
    <source>
        <dbReference type="EMBL" id="CCG85146.1"/>
    </source>
</evidence>
<accession>R4XPL0</accession>